<feature type="compositionally biased region" description="Basic residues" evidence="1">
    <location>
        <begin position="1"/>
        <end position="19"/>
    </location>
</feature>
<proteinExistence type="predicted"/>
<dbReference type="EMBL" id="CYPS01000035">
    <property type="protein sequence ID" value="CUH43131.1"/>
    <property type="molecule type" value="Genomic_DNA"/>
</dbReference>
<dbReference type="AlphaFoldDB" id="A0A0P1E4C0"/>
<reference evidence="3" key="1">
    <citation type="submission" date="2015-09" db="EMBL/GenBank/DDBJ databases">
        <authorList>
            <person name="Rodrigo-Torres L."/>
            <person name="Arahal D.R."/>
        </authorList>
    </citation>
    <scope>NUCLEOTIDE SEQUENCE [LARGE SCALE GENOMIC DNA]</scope>
    <source>
        <strain evidence="3">CECT 4293</strain>
    </source>
</reference>
<dbReference type="Proteomes" id="UP000050786">
    <property type="component" value="Unassembled WGS sequence"/>
</dbReference>
<gene>
    <name evidence="2" type="ORF">RUM4293_02024</name>
</gene>
<evidence type="ECO:0000313" key="2">
    <source>
        <dbReference type="EMBL" id="CUH43131.1"/>
    </source>
</evidence>
<name>A0A0P1E4C0_9RHOB</name>
<dbReference type="Pfam" id="PF20135">
    <property type="entry name" value="DUF6525"/>
    <property type="match status" value="1"/>
</dbReference>
<dbReference type="InterPro" id="IPR045386">
    <property type="entry name" value="DUF6525"/>
</dbReference>
<accession>A0A0P1E4C0</accession>
<dbReference type="RefSeq" id="WP_222424420.1">
    <property type="nucleotide sequence ID" value="NZ_CANLZK010000006.1"/>
</dbReference>
<evidence type="ECO:0000313" key="3">
    <source>
        <dbReference type="Proteomes" id="UP000050786"/>
    </source>
</evidence>
<keyword evidence="3" id="KW-1185">Reference proteome</keyword>
<sequence length="91" mass="10572">MTDRRKNRNLRSRIKRRQRTGSPMQAYDALPAELRLWLASACLPWSPASALRIWHKVGGAHSPDDAYSRLNAIEQSMLQRDGRVWDMARRV</sequence>
<organism evidence="2 3">
    <name type="scientific">Ruegeria atlantica</name>
    <dbReference type="NCBI Taxonomy" id="81569"/>
    <lineage>
        <taxon>Bacteria</taxon>
        <taxon>Pseudomonadati</taxon>
        <taxon>Pseudomonadota</taxon>
        <taxon>Alphaproteobacteria</taxon>
        <taxon>Rhodobacterales</taxon>
        <taxon>Roseobacteraceae</taxon>
        <taxon>Ruegeria</taxon>
    </lineage>
</organism>
<feature type="region of interest" description="Disordered" evidence="1">
    <location>
        <begin position="1"/>
        <end position="22"/>
    </location>
</feature>
<protein>
    <submittedName>
        <fullName evidence="2">Uncharacterized protein</fullName>
    </submittedName>
</protein>
<evidence type="ECO:0000256" key="1">
    <source>
        <dbReference type="SAM" id="MobiDB-lite"/>
    </source>
</evidence>